<dbReference type="InterPro" id="IPR012337">
    <property type="entry name" value="RNaseH-like_sf"/>
</dbReference>
<dbReference type="AlphaFoldDB" id="A0A9Q3IRR9"/>
<organism evidence="1 2">
    <name type="scientific">Austropuccinia psidii MF-1</name>
    <dbReference type="NCBI Taxonomy" id="1389203"/>
    <lineage>
        <taxon>Eukaryota</taxon>
        <taxon>Fungi</taxon>
        <taxon>Dikarya</taxon>
        <taxon>Basidiomycota</taxon>
        <taxon>Pucciniomycotina</taxon>
        <taxon>Pucciniomycetes</taxon>
        <taxon>Pucciniales</taxon>
        <taxon>Sphaerophragmiaceae</taxon>
        <taxon>Austropuccinia</taxon>
    </lineage>
</organism>
<dbReference type="SUPFAM" id="SSF53098">
    <property type="entry name" value="Ribonuclease H-like"/>
    <property type="match status" value="1"/>
</dbReference>
<gene>
    <name evidence="1" type="ORF">O181_088507</name>
</gene>
<dbReference type="EMBL" id="AVOT02054056">
    <property type="protein sequence ID" value="MBW0548792.1"/>
    <property type="molecule type" value="Genomic_DNA"/>
</dbReference>
<evidence type="ECO:0000313" key="2">
    <source>
        <dbReference type="Proteomes" id="UP000765509"/>
    </source>
</evidence>
<dbReference type="Gene3D" id="3.30.420.10">
    <property type="entry name" value="Ribonuclease H-like superfamily/Ribonuclease H"/>
    <property type="match status" value="1"/>
</dbReference>
<dbReference type="Proteomes" id="UP000765509">
    <property type="component" value="Unassembled WGS sequence"/>
</dbReference>
<dbReference type="GO" id="GO:0003676">
    <property type="term" value="F:nucleic acid binding"/>
    <property type="evidence" value="ECO:0007669"/>
    <property type="project" value="InterPro"/>
</dbReference>
<accession>A0A9Q3IRR9</accession>
<dbReference type="InterPro" id="IPR036397">
    <property type="entry name" value="RNaseH_sf"/>
</dbReference>
<keyword evidence="2" id="KW-1185">Reference proteome</keyword>
<proteinExistence type="predicted"/>
<evidence type="ECO:0000313" key="1">
    <source>
        <dbReference type="EMBL" id="MBW0548792.1"/>
    </source>
</evidence>
<protein>
    <recommendedName>
        <fullName evidence="3">Integrase catalytic domain-containing protein</fullName>
    </recommendedName>
</protein>
<reference evidence="1" key="1">
    <citation type="submission" date="2021-03" db="EMBL/GenBank/DDBJ databases">
        <title>Draft genome sequence of rust myrtle Austropuccinia psidii MF-1, a brazilian biotype.</title>
        <authorList>
            <person name="Quecine M.C."/>
            <person name="Pachon D.M.R."/>
            <person name="Bonatelli M.L."/>
            <person name="Correr F.H."/>
            <person name="Franceschini L.M."/>
            <person name="Leite T.F."/>
            <person name="Margarido G.R.A."/>
            <person name="Almeida C.A."/>
            <person name="Ferrarezi J.A."/>
            <person name="Labate C.A."/>
        </authorList>
    </citation>
    <scope>NUCLEOTIDE SEQUENCE</scope>
    <source>
        <strain evidence="1">MF-1</strain>
    </source>
</reference>
<name>A0A9Q3IRR9_9BASI</name>
<sequence>MQDAKLYRARPAKQMGYTAGKSSISIVMVENQEAKVNMDTGMKFGTMIQIQEPIYACEIAHMDWVKVFPLGGDRSYNEFLVLVDTYRKTPIFLPFQKHVTAMDTVIMIWNKVISHIGLFQNIISDRDLKLTSALRTNLHNLFGTKLSF</sequence>
<comment type="caution">
    <text evidence="1">The sequence shown here is derived from an EMBL/GenBank/DDBJ whole genome shotgun (WGS) entry which is preliminary data.</text>
</comment>
<evidence type="ECO:0008006" key="3">
    <source>
        <dbReference type="Google" id="ProtNLM"/>
    </source>
</evidence>